<organism evidence="1">
    <name type="scientific">Burkholderia sp. M701</name>
    <dbReference type="NCBI Taxonomy" id="326454"/>
    <lineage>
        <taxon>Bacteria</taxon>
        <taxon>Pseudomonadati</taxon>
        <taxon>Pseudomonadota</taxon>
        <taxon>Betaproteobacteria</taxon>
        <taxon>Burkholderiales</taxon>
        <taxon>Burkholderiaceae</taxon>
        <taxon>Burkholderia</taxon>
    </lineage>
</organism>
<reference evidence="1" key="1">
    <citation type="journal article" date="2014" name="Microbiology">
        <title>A 2,4-dichlorophenoxyacetic acid degradation plasmid pM7012 discloses distribution of an unclassified megaplasmid group across bacterial species.</title>
        <authorList>
            <person name="Sakai Y."/>
            <person name="Ogawa N."/>
            <person name="Shimomura Y."/>
            <person name="Fujii T."/>
        </authorList>
    </citation>
    <scope>NUCLEOTIDE SEQUENCE</scope>
    <source>
        <strain evidence="1">M701</strain>
    </source>
</reference>
<name>V5YNQ1_9BURK</name>
<reference evidence="1" key="2">
    <citation type="submission" date="2024-06" db="EMBL/GenBank/DDBJ databases">
        <authorList>
            <person name="Sakai Y."/>
            <person name="Fujii T."/>
        </authorList>
    </citation>
    <scope>NUCLEOTIDE SEQUENCE</scope>
    <source>
        <strain evidence="1">M701</strain>
        <plasmid evidence="1">pM7012</plasmid>
    </source>
</reference>
<protein>
    <submittedName>
        <fullName evidence="1">Uncharacterized protein</fullName>
    </submittedName>
</protein>
<proteinExistence type="predicted"/>
<keyword evidence="1" id="KW-0614">Plasmid</keyword>
<geneLocation type="plasmid" evidence="1">
    <name>pM7012</name>
</geneLocation>
<dbReference type="AlphaFoldDB" id="V5YNQ1"/>
<dbReference type="EMBL" id="AB853026">
    <property type="protein sequence ID" value="BAO18889.1"/>
    <property type="molecule type" value="Genomic_DNA"/>
</dbReference>
<sequence>MFGLFVVTGLVGLQQVPGNAFSELHELPRVVGAWLVDFKKSCPIAPAVDPVAPKASRAAEVSELGMAEHNARDLSWHADEVFCCLSVPVSHGVYRSVKEHA</sequence>
<evidence type="ECO:0000313" key="1">
    <source>
        <dbReference type="EMBL" id="BAO18889.1"/>
    </source>
</evidence>
<accession>V5YNQ1</accession>